<keyword evidence="9" id="KW-1003">Cell membrane</keyword>
<reference evidence="10 11" key="1">
    <citation type="journal article" date="2009" name="PLoS ONE">
        <title>Complete genome sequence of the aerobic CO-oxidizing thermophile Thermomicrobium roseum.</title>
        <authorList>
            <person name="Wu D."/>
            <person name="Raymond J."/>
            <person name="Wu M."/>
            <person name="Chatterji S."/>
            <person name="Ren Q."/>
            <person name="Graham J.E."/>
            <person name="Bryant D.A."/>
            <person name="Robb F."/>
            <person name="Colman A."/>
            <person name="Tallon L.J."/>
            <person name="Badger J.H."/>
            <person name="Madupu R."/>
            <person name="Ward N.L."/>
            <person name="Eisen J.A."/>
        </authorList>
    </citation>
    <scope>NUCLEOTIDE SEQUENCE [LARGE SCALE GENOMIC DNA]</scope>
    <source>
        <strain evidence="11">ATCC 27502 / DSM 5159 / P-2</strain>
    </source>
</reference>
<evidence type="ECO:0000313" key="10">
    <source>
        <dbReference type="EMBL" id="ACM06121.1"/>
    </source>
</evidence>
<evidence type="ECO:0000256" key="2">
    <source>
        <dbReference type="ARBA" id="ARBA00008445"/>
    </source>
</evidence>
<keyword evidence="6 9" id="KW-1133">Transmembrane helix</keyword>
<dbReference type="GO" id="GO:0015450">
    <property type="term" value="F:protein-transporting ATPase activity"/>
    <property type="evidence" value="ECO:0007669"/>
    <property type="project" value="UniProtKB-UniRule"/>
</dbReference>
<dbReference type="OrthoDB" id="166739at2"/>
<dbReference type="AlphaFoldDB" id="B9KZ68"/>
<comment type="subcellular location">
    <subcellularLocation>
        <location evidence="9">Cell membrane</location>
        <topology evidence="9">Multi-pass membrane protein</topology>
    </subcellularLocation>
    <subcellularLocation>
        <location evidence="1">Membrane</location>
        <topology evidence="1">Multi-pass membrane protein</topology>
    </subcellularLocation>
</comment>
<protein>
    <recommendedName>
        <fullName evidence="9">Protein-export membrane protein SecG</fullName>
    </recommendedName>
</protein>
<keyword evidence="7 9" id="KW-0811">Translocation</keyword>
<evidence type="ECO:0000256" key="8">
    <source>
        <dbReference type="ARBA" id="ARBA00023136"/>
    </source>
</evidence>
<dbReference type="Proteomes" id="UP000000447">
    <property type="component" value="Chromosome"/>
</dbReference>
<dbReference type="Pfam" id="PF03840">
    <property type="entry name" value="SecG"/>
    <property type="match status" value="1"/>
</dbReference>
<keyword evidence="4 9" id="KW-0812">Transmembrane</keyword>
<dbReference type="STRING" id="309801.trd_0781"/>
<evidence type="ECO:0000256" key="1">
    <source>
        <dbReference type="ARBA" id="ARBA00004141"/>
    </source>
</evidence>
<dbReference type="KEGG" id="tro:trd_0781"/>
<evidence type="ECO:0000256" key="3">
    <source>
        <dbReference type="ARBA" id="ARBA00022448"/>
    </source>
</evidence>
<evidence type="ECO:0000256" key="6">
    <source>
        <dbReference type="ARBA" id="ARBA00022989"/>
    </source>
</evidence>
<dbReference type="GO" id="GO:0005886">
    <property type="term" value="C:plasma membrane"/>
    <property type="evidence" value="ECO:0007669"/>
    <property type="project" value="UniProtKB-SubCell"/>
</dbReference>
<evidence type="ECO:0000256" key="9">
    <source>
        <dbReference type="RuleBase" id="RU365087"/>
    </source>
</evidence>
<evidence type="ECO:0000256" key="7">
    <source>
        <dbReference type="ARBA" id="ARBA00023010"/>
    </source>
</evidence>
<comment type="similarity">
    <text evidence="2 9">Belongs to the SecG family.</text>
</comment>
<evidence type="ECO:0000313" key="11">
    <source>
        <dbReference type="Proteomes" id="UP000000447"/>
    </source>
</evidence>
<organism evidence="10 11">
    <name type="scientific">Thermomicrobium roseum (strain ATCC 27502 / DSM 5159 / P-2)</name>
    <dbReference type="NCBI Taxonomy" id="309801"/>
    <lineage>
        <taxon>Bacteria</taxon>
        <taxon>Pseudomonadati</taxon>
        <taxon>Thermomicrobiota</taxon>
        <taxon>Thermomicrobia</taxon>
        <taxon>Thermomicrobiales</taxon>
        <taxon>Thermomicrobiaceae</taxon>
        <taxon>Thermomicrobium</taxon>
    </lineage>
</organism>
<gene>
    <name evidence="10" type="primary">secG</name>
    <name evidence="10" type="ordered locus">trd_0781</name>
</gene>
<dbReference type="InterPro" id="IPR004692">
    <property type="entry name" value="SecG"/>
</dbReference>
<dbReference type="NCBIfam" id="TIGR00810">
    <property type="entry name" value="secG"/>
    <property type="match status" value="1"/>
</dbReference>
<dbReference type="EMBL" id="CP001275">
    <property type="protein sequence ID" value="ACM06121.1"/>
    <property type="molecule type" value="Genomic_DNA"/>
</dbReference>
<keyword evidence="8 9" id="KW-0472">Membrane</keyword>
<feature type="transmembrane region" description="Helical" evidence="9">
    <location>
        <begin position="6"/>
        <end position="22"/>
    </location>
</feature>
<keyword evidence="5 9" id="KW-0653">Protein transport</keyword>
<comment type="function">
    <text evidence="9">Involved in protein export. Participates in an early event of protein translocation.</text>
</comment>
<evidence type="ECO:0000256" key="5">
    <source>
        <dbReference type="ARBA" id="ARBA00022927"/>
    </source>
</evidence>
<dbReference type="eggNOG" id="COG1314">
    <property type="taxonomic scope" value="Bacteria"/>
</dbReference>
<proteinExistence type="inferred from homology"/>
<dbReference type="RefSeq" id="WP_012642167.1">
    <property type="nucleotide sequence ID" value="NC_011959.1"/>
</dbReference>
<keyword evidence="11" id="KW-1185">Reference proteome</keyword>
<dbReference type="HOGENOM" id="CLU_094156_6_2_0"/>
<keyword evidence="3 9" id="KW-0813">Transport</keyword>
<accession>B9KZ68</accession>
<sequence>METAFYVAIILVSLLLMMVILLQSKASGFSGAFGGDTSAIYRTRRGLEKTLFQLTIGVAVIFVVLSLLGQWLL</sequence>
<name>B9KZ68_THERP</name>
<dbReference type="GO" id="GO:0009306">
    <property type="term" value="P:protein secretion"/>
    <property type="evidence" value="ECO:0007669"/>
    <property type="project" value="UniProtKB-UniRule"/>
</dbReference>
<evidence type="ECO:0000256" key="4">
    <source>
        <dbReference type="ARBA" id="ARBA00022692"/>
    </source>
</evidence>
<feature type="transmembrane region" description="Helical" evidence="9">
    <location>
        <begin position="51"/>
        <end position="72"/>
    </location>
</feature>